<dbReference type="Proteomes" id="UP000266906">
    <property type="component" value="Unassembled WGS sequence"/>
</dbReference>
<evidence type="ECO:0000313" key="1">
    <source>
        <dbReference type="EMBL" id="RPE27973.1"/>
    </source>
</evidence>
<proteinExistence type="predicted"/>
<protein>
    <submittedName>
        <fullName evidence="1">Uncharacterized protein</fullName>
    </submittedName>
</protein>
<gene>
    <name evidence="1" type="ORF">EDD38_7276</name>
</gene>
<dbReference type="EMBL" id="RKQG01000003">
    <property type="protein sequence ID" value="RPE27973.1"/>
    <property type="molecule type" value="Genomic_DNA"/>
</dbReference>
<sequence>MPRDDTNWGGSAPHDNWWGNITADTFLGGLALADIRWGGCAGDVYRGL</sequence>
<reference evidence="1 2" key="1">
    <citation type="submission" date="2018-11" db="EMBL/GenBank/DDBJ databases">
        <title>Sequencing the genomes of 1000 actinobacteria strains.</title>
        <authorList>
            <person name="Klenk H.-P."/>
        </authorList>
    </citation>
    <scope>NUCLEOTIDE SEQUENCE [LARGE SCALE GENOMIC DNA]</scope>
    <source>
        <strain evidence="1 2">DSM 44781</strain>
    </source>
</reference>
<comment type="caution">
    <text evidence="1">The sequence shown here is derived from an EMBL/GenBank/DDBJ whole genome shotgun (WGS) entry which is preliminary data.</text>
</comment>
<accession>A0A3N4R348</accession>
<evidence type="ECO:0000313" key="2">
    <source>
        <dbReference type="Proteomes" id="UP000266906"/>
    </source>
</evidence>
<dbReference type="AlphaFoldDB" id="A0A3N4R348"/>
<dbReference type="RefSeq" id="WP_162871796.1">
    <property type="nucleotide sequence ID" value="NZ_RKQG01000003.1"/>
</dbReference>
<organism evidence="1 2">
    <name type="scientific">Kitasatospora cineracea</name>
    <dbReference type="NCBI Taxonomy" id="88074"/>
    <lineage>
        <taxon>Bacteria</taxon>
        <taxon>Bacillati</taxon>
        <taxon>Actinomycetota</taxon>
        <taxon>Actinomycetes</taxon>
        <taxon>Kitasatosporales</taxon>
        <taxon>Streptomycetaceae</taxon>
        <taxon>Kitasatospora</taxon>
    </lineage>
</organism>
<name>A0A3N4R348_9ACTN</name>
<keyword evidence="2" id="KW-1185">Reference proteome</keyword>